<dbReference type="AlphaFoldDB" id="A0A7G3G6T9"/>
<accession>A0A7G3G6T9</accession>
<evidence type="ECO:0000256" key="6">
    <source>
        <dbReference type="SAM" id="MobiDB-lite"/>
    </source>
</evidence>
<gene>
    <name evidence="7" type="ORF">C1H71_02490</name>
</gene>
<dbReference type="Pfam" id="PF09599">
    <property type="entry name" value="IpaC_SipC"/>
    <property type="match status" value="1"/>
</dbReference>
<organism evidence="7 8">
    <name type="scientific">Iodobacter fluviatilis</name>
    <dbReference type="NCBI Taxonomy" id="537"/>
    <lineage>
        <taxon>Bacteria</taxon>
        <taxon>Pseudomonadati</taxon>
        <taxon>Pseudomonadota</taxon>
        <taxon>Betaproteobacteria</taxon>
        <taxon>Neisseriales</taxon>
        <taxon>Chitinibacteraceae</taxon>
        <taxon>Iodobacter</taxon>
    </lineage>
</organism>
<keyword evidence="3" id="KW-0964">Secreted</keyword>
<comment type="subcellular location">
    <subcellularLocation>
        <location evidence="1">Secreted</location>
    </subcellularLocation>
</comment>
<sequence length="408" mass="42783">MTAINSNFISTLPQSKALTQDFTAEVKGTGKSKGAASTADVQLVLGGQSSAKGLLTRVNSVGVPDLKPPIIALSEAPPLDEINRVLTEKLNNADGVASLGGSIAVLEKQVQAWQKEAKATPSFDISGLGSRSSELMQKLLEVVQDNRTAEAKLGGKMSAIEEKQAHNVSDSIIKGGSDAMSYAIGGSVVSIATTVGGAARKSQGTSMAKDTLKVNGGKVRAAESELRSMSSSLKTGSGTVMGGADALTSVKVKPQAKVLTDAPVVGKKNDAADHVELANSSPQLTAQQQAALKEQTMSKLTTDRDLNQDAMQKNLAKADAIKNQGDMVMGLSMIFSNVIRGVGDFSQAHARSTEHLSQQGQKVAGSLNEESGTRKRELNTLFQDLLRQVTDMAAQTMSTMNQMLNNKV</sequence>
<comment type="similarity">
    <text evidence="5">Belongs to the SctB/SipC family.</text>
</comment>
<evidence type="ECO:0000256" key="5">
    <source>
        <dbReference type="ARBA" id="ARBA00035650"/>
    </source>
</evidence>
<evidence type="ECO:0000313" key="7">
    <source>
        <dbReference type="EMBL" id="QBC42535.1"/>
    </source>
</evidence>
<dbReference type="RefSeq" id="WP_130105156.1">
    <property type="nucleotide sequence ID" value="NZ_CP025781.1"/>
</dbReference>
<evidence type="ECO:0000256" key="1">
    <source>
        <dbReference type="ARBA" id="ARBA00004613"/>
    </source>
</evidence>
<dbReference type="KEGG" id="ifl:C1H71_02490"/>
<dbReference type="EMBL" id="CP025781">
    <property type="protein sequence ID" value="QBC42535.1"/>
    <property type="molecule type" value="Genomic_DNA"/>
</dbReference>
<dbReference type="GO" id="GO:0005576">
    <property type="term" value="C:extracellular region"/>
    <property type="evidence" value="ECO:0007669"/>
    <property type="project" value="UniProtKB-SubCell"/>
</dbReference>
<proteinExistence type="inferred from homology"/>
<evidence type="ECO:0000256" key="2">
    <source>
        <dbReference type="ARBA" id="ARBA00020604"/>
    </source>
</evidence>
<dbReference type="InterPro" id="IPR005427">
    <property type="entry name" value="BipC/SctB"/>
</dbReference>
<evidence type="ECO:0000256" key="3">
    <source>
        <dbReference type="ARBA" id="ARBA00022525"/>
    </source>
</evidence>
<dbReference type="Proteomes" id="UP000515917">
    <property type="component" value="Chromosome"/>
</dbReference>
<dbReference type="PRINTS" id="PR01608">
    <property type="entry name" value="BACINVASINC"/>
</dbReference>
<reference evidence="7 8" key="1">
    <citation type="submission" date="2018-01" db="EMBL/GenBank/DDBJ databases">
        <title>Genome sequence of Iodobacter sp. strain PCH194 isolated from Indian Trans-Himalaya.</title>
        <authorList>
            <person name="Kumar V."/>
            <person name="Thakur V."/>
            <person name="Kumar S."/>
            <person name="Singh D."/>
        </authorList>
    </citation>
    <scope>NUCLEOTIDE SEQUENCE [LARGE SCALE GENOMIC DNA]</scope>
    <source>
        <strain evidence="7 8">PCH194</strain>
    </source>
</reference>
<feature type="region of interest" description="Disordered" evidence="6">
    <location>
        <begin position="350"/>
        <end position="375"/>
    </location>
</feature>
<evidence type="ECO:0000256" key="4">
    <source>
        <dbReference type="ARBA" id="ARBA00023026"/>
    </source>
</evidence>
<keyword evidence="4" id="KW-0843">Virulence</keyword>
<evidence type="ECO:0000313" key="8">
    <source>
        <dbReference type="Proteomes" id="UP000515917"/>
    </source>
</evidence>
<keyword evidence="8" id="KW-1185">Reference proteome</keyword>
<name>A0A7G3G6T9_9NEIS</name>
<protein>
    <recommendedName>
        <fullName evidence="2">Effector protein BipC</fullName>
    </recommendedName>
</protein>